<reference evidence="1" key="1">
    <citation type="submission" date="2021-04" db="EMBL/GenBank/DDBJ databases">
        <title>novel species isolated from subtropical streams in China.</title>
        <authorList>
            <person name="Lu H."/>
        </authorList>
    </citation>
    <scope>NUCLEOTIDE SEQUENCE</scope>
    <source>
        <strain evidence="1">LFS511W</strain>
    </source>
</reference>
<comment type="caution">
    <text evidence="1">The sequence shown here is derived from an EMBL/GenBank/DDBJ whole genome shotgun (WGS) entry which is preliminary data.</text>
</comment>
<protein>
    <submittedName>
        <fullName evidence="1">Uncharacterized protein</fullName>
    </submittedName>
</protein>
<evidence type="ECO:0000313" key="1">
    <source>
        <dbReference type="EMBL" id="MBR7781713.1"/>
    </source>
</evidence>
<proteinExistence type="predicted"/>
<dbReference type="EMBL" id="JAGSPN010000003">
    <property type="protein sequence ID" value="MBR7781713.1"/>
    <property type="molecule type" value="Genomic_DNA"/>
</dbReference>
<organism evidence="1 2">
    <name type="scientific">Undibacterium luofuense</name>
    <dbReference type="NCBI Taxonomy" id="2828733"/>
    <lineage>
        <taxon>Bacteria</taxon>
        <taxon>Pseudomonadati</taxon>
        <taxon>Pseudomonadota</taxon>
        <taxon>Betaproteobacteria</taxon>
        <taxon>Burkholderiales</taxon>
        <taxon>Oxalobacteraceae</taxon>
        <taxon>Undibacterium</taxon>
    </lineage>
</organism>
<dbReference type="Proteomes" id="UP000680067">
    <property type="component" value="Unassembled WGS sequence"/>
</dbReference>
<sequence>MDSHIRMTKYMGRASLVRVNTLGDHLLAQLLHGNIYLASNAQELLTLATEISQITRVEDLGFYDSVGVYFNKDIVTLDHVVEEYGEFSMPLTVFIEVLKKWVAFLENEAVNEEEFLIDLDLHNSQDTHFKKH</sequence>
<dbReference type="AlphaFoldDB" id="A0A941DJ59"/>
<dbReference type="RefSeq" id="WP_212687060.1">
    <property type="nucleotide sequence ID" value="NZ_JAGSPN010000003.1"/>
</dbReference>
<gene>
    <name evidence="1" type="ORF">KDM89_06150</name>
</gene>
<evidence type="ECO:0000313" key="2">
    <source>
        <dbReference type="Proteomes" id="UP000680067"/>
    </source>
</evidence>
<keyword evidence="2" id="KW-1185">Reference proteome</keyword>
<accession>A0A941DJ59</accession>
<name>A0A941DJ59_9BURK</name>